<dbReference type="Pfam" id="PF01725">
    <property type="entry name" value="Ham1p_like"/>
    <property type="match status" value="1"/>
</dbReference>
<accession>A0A9P6KZ24</accession>
<reference evidence="3 4" key="1">
    <citation type="journal article" date="2020" name="Genome Biol. Evol.">
        <title>Comparative genomics of strictly vertically transmitted, feminizing microsporidia endosymbionts of amphipod crustaceans.</title>
        <authorList>
            <person name="Cormier A."/>
            <person name="Chebbi M.A."/>
            <person name="Giraud I."/>
            <person name="Wattier R."/>
            <person name="Teixeira M."/>
            <person name="Gilbert C."/>
            <person name="Rigaud T."/>
            <person name="Cordaux R."/>
        </authorList>
    </citation>
    <scope>NUCLEOTIDE SEQUENCE [LARGE SCALE GENOMIC DNA]</scope>
    <source>
        <strain evidence="3 4">Ou3-Ou53</strain>
    </source>
</reference>
<protein>
    <submittedName>
        <fullName evidence="3">Inosine triphosphate pyrophosphatase</fullName>
    </submittedName>
</protein>
<dbReference type="GO" id="GO:0005737">
    <property type="term" value="C:cytoplasm"/>
    <property type="evidence" value="ECO:0007669"/>
    <property type="project" value="TreeGrafter"/>
</dbReference>
<dbReference type="Gene3D" id="3.90.950.10">
    <property type="match status" value="1"/>
</dbReference>
<dbReference type="Proteomes" id="UP000740883">
    <property type="component" value="Unassembled WGS sequence"/>
</dbReference>
<gene>
    <name evidence="3" type="ORF">NGRA_1499</name>
</gene>
<dbReference type="PANTHER" id="PTHR11067:SF9">
    <property type="entry name" value="INOSINE TRIPHOSPHATE PYROPHOSPHATASE"/>
    <property type="match status" value="1"/>
</dbReference>
<dbReference type="GO" id="GO:0009143">
    <property type="term" value="P:nucleoside triphosphate catabolic process"/>
    <property type="evidence" value="ECO:0007669"/>
    <property type="project" value="InterPro"/>
</dbReference>
<dbReference type="SUPFAM" id="SSF52972">
    <property type="entry name" value="ITPase-like"/>
    <property type="match status" value="1"/>
</dbReference>
<evidence type="ECO:0000256" key="1">
    <source>
        <dbReference type="ARBA" id="ARBA00008023"/>
    </source>
</evidence>
<comment type="similarity">
    <text evidence="1">Belongs to the HAM1 NTPase family.</text>
</comment>
<evidence type="ECO:0000256" key="2">
    <source>
        <dbReference type="ARBA" id="ARBA00022801"/>
    </source>
</evidence>
<dbReference type="EMBL" id="SBJO01000099">
    <property type="protein sequence ID" value="KAF9763105.1"/>
    <property type="molecule type" value="Genomic_DNA"/>
</dbReference>
<evidence type="ECO:0000313" key="3">
    <source>
        <dbReference type="EMBL" id="KAF9763105.1"/>
    </source>
</evidence>
<dbReference type="AlphaFoldDB" id="A0A9P6KZ24"/>
<dbReference type="InterPro" id="IPR029001">
    <property type="entry name" value="ITPase-like_fam"/>
</dbReference>
<dbReference type="PANTHER" id="PTHR11067">
    <property type="entry name" value="INOSINE TRIPHOSPHATE PYROPHOSPHATASE/HAM1 PROTEIN"/>
    <property type="match status" value="1"/>
</dbReference>
<dbReference type="OrthoDB" id="6288734at2759"/>
<dbReference type="InterPro" id="IPR002637">
    <property type="entry name" value="RdgB/HAM1"/>
</dbReference>
<name>A0A9P6KZ24_9MICR</name>
<keyword evidence="4" id="KW-1185">Reference proteome</keyword>
<organism evidence="3 4">
    <name type="scientific">Nosema granulosis</name>
    <dbReference type="NCBI Taxonomy" id="83296"/>
    <lineage>
        <taxon>Eukaryota</taxon>
        <taxon>Fungi</taxon>
        <taxon>Fungi incertae sedis</taxon>
        <taxon>Microsporidia</taxon>
        <taxon>Nosematidae</taxon>
        <taxon>Nosema</taxon>
    </lineage>
</organism>
<comment type="caution">
    <text evidence="3">The sequence shown here is derived from an EMBL/GenBank/DDBJ whole genome shotgun (WGS) entry which is preliminary data.</text>
</comment>
<keyword evidence="2" id="KW-0378">Hydrolase</keyword>
<dbReference type="GO" id="GO:0047429">
    <property type="term" value="F:nucleoside triphosphate diphosphatase activity"/>
    <property type="evidence" value="ECO:0007669"/>
    <property type="project" value="InterPro"/>
</dbReference>
<evidence type="ECO:0000313" key="4">
    <source>
        <dbReference type="Proteomes" id="UP000740883"/>
    </source>
</evidence>
<proteinExistence type="inferred from homology"/>
<sequence>MKIYFVTTSAKKVKELSYYLGIDLIQFNKEIEEIQGTDEEIAIDKLFKACKLNENNLTIIDDCSLEIESYKTLPGPYFKDFINMGLETLDKLVEAIGRRSKAKCMLGIGRYQGGKFDYKIFSSSVPGEISKYNGKQKCFDDLFVPEATRKTYSQLTLEESRLYNHRGVASQPLKKYIQSIQ</sequence>